<feature type="region of interest" description="Disordered" evidence="1">
    <location>
        <begin position="23"/>
        <end position="43"/>
    </location>
</feature>
<comment type="caution">
    <text evidence="4">The sequence shown here is derived from an EMBL/GenBank/DDBJ whole genome shotgun (WGS) entry which is preliminary data.</text>
</comment>
<name>A0A243GHM5_BACTF</name>
<dbReference type="Pfam" id="PF22872">
    <property type="entry name" value="DUF7018"/>
    <property type="match status" value="1"/>
</dbReference>
<reference evidence="4 5" key="1">
    <citation type="submission" date="2016-10" db="EMBL/GenBank/DDBJ databases">
        <title>Comparative genomics of Bacillus thuringiensis reveals a path to pathogens against multiple invertebrate hosts.</title>
        <authorList>
            <person name="Zheng J."/>
            <person name="Gao Q."/>
            <person name="Liu H."/>
            <person name="Peng D."/>
            <person name="Ruan L."/>
            <person name="Sun M."/>
        </authorList>
    </citation>
    <scope>NUCLEOTIDE SEQUENCE [LARGE SCALE GENOMIC DNA]</scope>
    <source>
        <strain evidence="4">CTC</strain>
    </source>
</reference>
<dbReference type="PROSITE" id="PS51257">
    <property type="entry name" value="PROKAR_LIPOPROTEIN"/>
    <property type="match status" value="1"/>
</dbReference>
<accession>A0A243GHM5</accession>
<feature type="compositionally biased region" description="Basic and acidic residues" evidence="1">
    <location>
        <begin position="176"/>
        <end position="186"/>
    </location>
</feature>
<feature type="domain" description="DUF3994" evidence="2">
    <location>
        <begin position="197"/>
        <end position="301"/>
    </location>
</feature>
<feature type="domain" description="DUF7018" evidence="3">
    <location>
        <begin position="41"/>
        <end position="164"/>
    </location>
</feature>
<dbReference type="EMBL" id="NFEL01000047">
    <property type="protein sequence ID" value="OUA07239.1"/>
    <property type="molecule type" value="Genomic_DNA"/>
</dbReference>
<evidence type="ECO:0000313" key="4">
    <source>
        <dbReference type="EMBL" id="OUA07239.1"/>
    </source>
</evidence>
<dbReference type="Pfam" id="PF13159">
    <property type="entry name" value="DUF3994"/>
    <property type="match status" value="1"/>
</dbReference>
<feature type="compositionally biased region" description="Low complexity" evidence="1">
    <location>
        <begin position="187"/>
        <end position="198"/>
    </location>
</feature>
<sequence>MKVKKLVTLAVPFMLLVGCGTEKTDAKPKEKVESKAETKEKLSKDKYPERITAISTEFLQKVTEMSEIAKDRTTSDKEATEKILAQVKAIQKTIKKFDTIEPPVEYQDAHKDILKAVDCYKEAYSIQEEILTSDKKTDEKALKDKADKSKDLIKKGSELWASGYKPIQDVIVGKTNEIKDNSDSKTDSPSTSDTSTLSNKDVQLSISGKELVGEWGKYEGSEFIKAVEFREDGTYIAYDDKGKTPYEQNHMEGSWFYTQEKNQVSLTAKEVVKDGNKIDTSQLKIAVDYKVDSFKDDSFKMTDAKGNSLQAVKRK</sequence>
<proteinExistence type="predicted"/>
<dbReference type="InterPro" id="IPR025057">
    <property type="entry name" value="DUF3994"/>
</dbReference>
<evidence type="ECO:0008006" key="6">
    <source>
        <dbReference type="Google" id="ProtNLM"/>
    </source>
</evidence>
<dbReference type="AlphaFoldDB" id="A0A243GHM5"/>
<gene>
    <name evidence="4" type="ORF">BK772_17420</name>
</gene>
<protein>
    <recommendedName>
        <fullName evidence="6">DUF3994 domain-containing protein</fullName>
    </recommendedName>
</protein>
<evidence type="ECO:0000256" key="1">
    <source>
        <dbReference type="SAM" id="MobiDB-lite"/>
    </source>
</evidence>
<evidence type="ECO:0000313" key="5">
    <source>
        <dbReference type="Proteomes" id="UP000195030"/>
    </source>
</evidence>
<organism evidence="4 5">
    <name type="scientific">Bacillus thuringiensis subsp. finitimus</name>
    <dbReference type="NCBI Taxonomy" id="29337"/>
    <lineage>
        <taxon>Bacteria</taxon>
        <taxon>Bacillati</taxon>
        <taxon>Bacillota</taxon>
        <taxon>Bacilli</taxon>
        <taxon>Bacillales</taxon>
        <taxon>Bacillaceae</taxon>
        <taxon>Bacillus</taxon>
        <taxon>Bacillus cereus group</taxon>
    </lineage>
</organism>
<feature type="region of interest" description="Disordered" evidence="1">
    <location>
        <begin position="175"/>
        <end position="199"/>
    </location>
</feature>
<evidence type="ECO:0000259" key="3">
    <source>
        <dbReference type="Pfam" id="PF22872"/>
    </source>
</evidence>
<dbReference type="Proteomes" id="UP000195030">
    <property type="component" value="Unassembled WGS sequence"/>
</dbReference>
<dbReference type="InterPro" id="IPR053854">
    <property type="entry name" value="DUF7018"/>
</dbReference>
<dbReference type="RefSeq" id="WP_060631033.1">
    <property type="nucleotide sequence ID" value="NZ_NFEL01000047.1"/>
</dbReference>
<evidence type="ECO:0000259" key="2">
    <source>
        <dbReference type="Pfam" id="PF13159"/>
    </source>
</evidence>